<reference evidence="5" key="1">
    <citation type="submission" date="2016-10" db="EMBL/GenBank/DDBJ databases">
        <authorList>
            <person name="Varghese N."/>
            <person name="Submissions S."/>
        </authorList>
    </citation>
    <scope>NUCLEOTIDE SEQUENCE [LARGE SCALE GENOMIC DNA]</scope>
    <source>
        <strain evidence="5">CGMCC 1.11012</strain>
    </source>
</reference>
<dbReference type="EMBL" id="FNDX01000004">
    <property type="protein sequence ID" value="SDI29349.1"/>
    <property type="molecule type" value="Genomic_DNA"/>
</dbReference>
<evidence type="ECO:0000313" key="5">
    <source>
        <dbReference type="Proteomes" id="UP000199050"/>
    </source>
</evidence>
<accession>A0A1G8JDJ5</accession>
<feature type="domain" description="Flavodoxin-like fold" evidence="3">
    <location>
        <begin position="1"/>
        <end position="190"/>
    </location>
</feature>
<dbReference type="SUPFAM" id="SSF52218">
    <property type="entry name" value="Flavoproteins"/>
    <property type="match status" value="1"/>
</dbReference>
<evidence type="ECO:0000256" key="2">
    <source>
        <dbReference type="ARBA" id="ARBA00023002"/>
    </source>
</evidence>
<dbReference type="PANTHER" id="PTHR10204">
    <property type="entry name" value="NAD P H OXIDOREDUCTASE-RELATED"/>
    <property type="match status" value="1"/>
</dbReference>
<dbReference type="GO" id="GO:0005829">
    <property type="term" value="C:cytosol"/>
    <property type="evidence" value="ECO:0007669"/>
    <property type="project" value="TreeGrafter"/>
</dbReference>
<evidence type="ECO:0000313" key="4">
    <source>
        <dbReference type="EMBL" id="SDI29349.1"/>
    </source>
</evidence>
<evidence type="ECO:0000256" key="1">
    <source>
        <dbReference type="ARBA" id="ARBA00006252"/>
    </source>
</evidence>
<dbReference type="InterPro" id="IPR051545">
    <property type="entry name" value="NAD(P)H_dehydrogenase_qn"/>
</dbReference>
<dbReference type="GO" id="GO:0003955">
    <property type="term" value="F:NAD(P)H dehydrogenase (quinone) activity"/>
    <property type="evidence" value="ECO:0007669"/>
    <property type="project" value="TreeGrafter"/>
</dbReference>
<comment type="similarity">
    <text evidence="1">Belongs to the NAD(P)H dehydrogenase (quinone) family.</text>
</comment>
<evidence type="ECO:0000259" key="3">
    <source>
        <dbReference type="Pfam" id="PF02525"/>
    </source>
</evidence>
<dbReference type="OrthoDB" id="9798454at2"/>
<organism evidence="4 5">
    <name type="scientific">Paenibacillus typhae</name>
    <dbReference type="NCBI Taxonomy" id="1174501"/>
    <lineage>
        <taxon>Bacteria</taxon>
        <taxon>Bacillati</taxon>
        <taxon>Bacillota</taxon>
        <taxon>Bacilli</taxon>
        <taxon>Bacillales</taxon>
        <taxon>Paenibacillaceae</taxon>
        <taxon>Paenibacillus</taxon>
    </lineage>
</organism>
<keyword evidence="2" id="KW-0560">Oxidoreductase</keyword>
<dbReference type="InterPro" id="IPR029039">
    <property type="entry name" value="Flavoprotein-like_sf"/>
</dbReference>
<keyword evidence="5" id="KW-1185">Reference proteome</keyword>
<dbReference type="STRING" id="1174501.SAMN05216192_104163"/>
<dbReference type="Pfam" id="PF02525">
    <property type="entry name" value="Flavodoxin_2"/>
    <property type="match status" value="1"/>
</dbReference>
<dbReference type="Gene3D" id="3.40.50.360">
    <property type="match status" value="1"/>
</dbReference>
<sequence length="194" mass="21195">MNHLIVYAHPHEGSFNHAILDTAAAALKDKGHEVHVRDLYKLGFNPVLSPADTAAMREGNTPADIAAEQEYLRNADVITFVYPIWWTGLPAILKGYVDRTFSYGFAYQYNAEGGIDKLFTGKKAVIVNTHGTPGKVYEAIGMHNSLKQTSGGGIFEFCGVEVLEHFLFGGVGSGAGDEERSRMLAQVKEKFSSL</sequence>
<dbReference type="AlphaFoldDB" id="A0A1G8JDJ5"/>
<dbReference type="RefSeq" id="WP_090712994.1">
    <property type="nucleotide sequence ID" value="NZ_CBCSKY010000004.1"/>
</dbReference>
<dbReference type="PANTHER" id="PTHR10204:SF34">
    <property type="entry name" value="NAD(P)H DEHYDROGENASE [QUINONE] 1 ISOFORM 1"/>
    <property type="match status" value="1"/>
</dbReference>
<name>A0A1G8JDJ5_9BACL</name>
<protein>
    <submittedName>
        <fullName evidence="4">NAD(P)H dehydrogenase (Quinone)</fullName>
    </submittedName>
</protein>
<dbReference type="Proteomes" id="UP000199050">
    <property type="component" value="Unassembled WGS sequence"/>
</dbReference>
<proteinExistence type="inferred from homology"/>
<gene>
    <name evidence="4" type="ORF">SAMN05216192_104163</name>
</gene>
<dbReference type="InterPro" id="IPR003680">
    <property type="entry name" value="Flavodoxin_fold"/>
</dbReference>